<keyword evidence="2" id="KW-0012">Acyltransferase</keyword>
<dbReference type="Pfam" id="PF02458">
    <property type="entry name" value="Transferase"/>
    <property type="match status" value="1"/>
</dbReference>
<dbReference type="PANTHER" id="PTHR31625">
    <property type="match status" value="1"/>
</dbReference>
<evidence type="ECO:0000256" key="1">
    <source>
        <dbReference type="ARBA" id="ARBA00022679"/>
    </source>
</evidence>
<dbReference type="EMBL" id="JBBWWQ010000003">
    <property type="protein sequence ID" value="KAK8952236.1"/>
    <property type="molecule type" value="Genomic_DNA"/>
</dbReference>
<keyword evidence="1" id="KW-0808">Transferase</keyword>
<proteinExistence type="predicted"/>
<dbReference type="AlphaFoldDB" id="A0AAP0BXW0"/>
<dbReference type="GO" id="GO:0016747">
    <property type="term" value="F:acyltransferase activity, transferring groups other than amino-acyl groups"/>
    <property type="evidence" value="ECO:0007669"/>
    <property type="project" value="UniProtKB-ARBA"/>
</dbReference>
<evidence type="ECO:0000313" key="4">
    <source>
        <dbReference type="Proteomes" id="UP001418222"/>
    </source>
</evidence>
<reference evidence="3 4" key="1">
    <citation type="journal article" date="2022" name="Nat. Plants">
        <title>Genomes of leafy and leafless Platanthera orchids illuminate the evolution of mycoheterotrophy.</title>
        <authorList>
            <person name="Li M.H."/>
            <person name="Liu K.W."/>
            <person name="Li Z."/>
            <person name="Lu H.C."/>
            <person name="Ye Q.L."/>
            <person name="Zhang D."/>
            <person name="Wang J.Y."/>
            <person name="Li Y.F."/>
            <person name="Zhong Z.M."/>
            <person name="Liu X."/>
            <person name="Yu X."/>
            <person name="Liu D.K."/>
            <person name="Tu X.D."/>
            <person name="Liu B."/>
            <person name="Hao Y."/>
            <person name="Liao X.Y."/>
            <person name="Jiang Y.T."/>
            <person name="Sun W.H."/>
            <person name="Chen J."/>
            <person name="Chen Y.Q."/>
            <person name="Ai Y."/>
            <person name="Zhai J.W."/>
            <person name="Wu S.S."/>
            <person name="Zhou Z."/>
            <person name="Hsiao Y.Y."/>
            <person name="Wu W.L."/>
            <person name="Chen Y.Y."/>
            <person name="Lin Y.F."/>
            <person name="Hsu J.L."/>
            <person name="Li C.Y."/>
            <person name="Wang Z.W."/>
            <person name="Zhao X."/>
            <person name="Zhong W.Y."/>
            <person name="Ma X.K."/>
            <person name="Ma L."/>
            <person name="Huang J."/>
            <person name="Chen G.Z."/>
            <person name="Huang M.Z."/>
            <person name="Huang L."/>
            <person name="Peng D.H."/>
            <person name="Luo Y.B."/>
            <person name="Zou S.Q."/>
            <person name="Chen S.P."/>
            <person name="Lan S."/>
            <person name="Tsai W.C."/>
            <person name="Van de Peer Y."/>
            <person name="Liu Z.J."/>
        </authorList>
    </citation>
    <scope>NUCLEOTIDE SEQUENCE [LARGE SCALE GENOMIC DNA]</scope>
    <source>
        <strain evidence="3">Lor287</strain>
    </source>
</reference>
<protein>
    <submittedName>
        <fullName evidence="3">Phenolic glucoside malonyltransferase 2</fullName>
    </submittedName>
</protein>
<organism evidence="3 4">
    <name type="scientific">Platanthera zijinensis</name>
    <dbReference type="NCBI Taxonomy" id="2320716"/>
    <lineage>
        <taxon>Eukaryota</taxon>
        <taxon>Viridiplantae</taxon>
        <taxon>Streptophyta</taxon>
        <taxon>Embryophyta</taxon>
        <taxon>Tracheophyta</taxon>
        <taxon>Spermatophyta</taxon>
        <taxon>Magnoliopsida</taxon>
        <taxon>Liliopsida</taxon>
        <taxon>Asparagales</taxon>
        <taxon>Orchidaceae</taxon>
        <taxon>Orchidoideae</taxon>
        <taxon>Orchideae</taxon>
        <taxon>Orchidinae</taxon>
        <taxon>Platanthera</taxon>
    </lineage>
</organism>
<evidence type="ECO:0000256" key="2">
    <source>
        <dbReference type="ARBA" id="ARBA00023315"/>
    </source>
</evidence>
<dbReference type="SUPFAM" id="SSF52777">
    <property type="entry name" value="CoA-dependent acyltransferases"/>
    <property type="match status" value="1"/>
</dbReference>
<keyword evidence="4" id="KW-1185">Reference proteome</keyword>
<dbReference type="Proteomes" id="UP001418222">
    <property type="component" value="Unassembled WGS sequence"/>
</dbReference>
<dbReference type="Gene3D" id="3.30.559.10">
    <property type="entry name" value="Chloramphenicol acetyltransferase-like domain"/>
    <property type="match status" value="2"/>
</dbReference>
<dbReference type="InterPro" id="IPR023213">
    <property type="entry name" value="CAT-like_dom_sf"/>
</dbReference>
<evidence type="ECO:0000313" key="3">
    <source>
        <dbReference type="EMBL" id="KAK8952236.1"/>
    </source>
</evidence>
<comment type="caution">
    <text evidence="3">The sequence shown here is derived from an EMBL/GenBank/DDBJ whole genome shotgun (WGS) entry which is preliminary data.</text>
</comment>
<sequence length="510" mass="56105">MLDLITLSGSHLADMAGCHSRDYESIIDRQQQISRHSSSSSSSKTVISMAEVIRVLQEIHVSPPPSLPSQDPQPLSFLDSVWLRGARVERLFFYDYPHPISHFIDNHLPAFTESLSLTLLHFHPLAGTIRRSPLSDNQFEIAYTEGDFVGITIAEFVGEDFHNISGHHSRDLNKLRLLVPKPPKSSLDGEAPPLSVQVTLFPNQGLCIGFTVNHAVCDGSGSMQFIRSWAAACRSAEGEIGISPPLLDRSIIVDSRGLGRKTIDIARKIREIYPEKLKKQGTVKSSSAALVSGTYTLGKDQIARLKKQVQRKTVEEGTPPFHMSTFVVTCAYVWRYVVKARGYDDDDDRGVFFSCAVDWRQRMMPPIPSNYFGNCVGPCSTGLLKAGKIAGKDGFGVAAMEIGRSIDELKGKDVAVLLETAIDKFMERVESVDHTPPLSVAGSPKLRVYETDFGWGRPRKVEVTSIGDTGAMSLAESREEEGGVEIGLALPEEVMEEFGKHFAGGLLDIF</sequence>
<accession>A0AAP0BXW0</accession>
<name>A0AAP0BXW0_9ASPA</name>
<gene>
    <name evidence="3" type="primary">PMAT2</name>
    <name evidence="3" type="ORF">KSP39_PZI004763</name>
</gene>
<dbReference type="InterPro" id="IPR051504">
    <property type="entry name" value="Plant_metabolite_acyltrans"/>
</dbReference>